<name>A0A839T3L2_AZOMA</name>
<protein>
    <recommendedName>
        <fullName evidence="3">Lipoprotein</fullName>
    </recommendedName>
</protein>
<accession>A0A839T3L2</accession>
<evidence type="ECO:0000313" key="1">
    <source>
        <dbReference type="EMBL" id="MBB3103280.1"/>
    </source>
</evidence>
<comment type="caution">
    <text evidence="1">The sequence shown here is derived from an EMBL/GenBank/DDBJ whole genome shotgun (WGS) entry which is preliminary data.</text>
</comment>
<dbReference type="EMBL" id="JACHXI010000006">
    <property type="protein sequence ID" value="MBB3103280.1"/>
    <property type="molecule type" value="Genomic_DNA"/>
</dbReference>
<reference evidence="1 2" key="1">
    <citation type="submission" date="2020-08" db="EMBL/GenBank/DDBJ databases">
        <title>Genomic Encyclopedia of Type Strains, Phase III (KMG-III): the genomes of soil and plant-associated and newly described type strains.</title>
        <authorList>
            <person name="Whitman W."/>
        </authorList>
    </citation>
    <scope>NUCLEOTIDE SEQUENCE [LARGE SCALE GENOMIC DNA]</scope>
    <source>
        <strain evidence="1 2">CECT 4462</strain>
    </source>
</reference>
<dbReference type="PROSITE" id="PS51257">
    <property type="entry name" value="PROKAR_LIPOPROTEIN"/>
    <property type="match status" value="1"/>
</dbReference>
<sequence>MRGLMPGLVLLSLGGCSLWIPTPNPDQAWIDLQPQNQTQLEALAVDQEQLRDTRYFQVDPGSRRLDMRTRFTVNAANVGGTEPLQRDCRLSLEYADFSAGSRYRLVAGGLGFRPWAKLYDANNNLLARATERGCGGAS</sequence>
<organism evidence="1 2">
    <name type="scientific">Azomonas macrocytogenes</name>
    <name type="common">Azotobacter macrocytogenes</name>
    <dbReference type="NCBI Taxonomy" id="69962"/>
    <lineage>
        <taxon>Bacteria</taxon>
        <taxon>Pseudomonadati</taxon>
        <taxon>Pseudomonadota</taxon>
        <taxon>Gammaproteobacteria</taxon>
        <taxon>Pseudomonadales</taxon>
        <taxon>Pseudomonadaceae</taxon>
        <taxon>Azomonas</taxon>
    </lineage>
</organism>
<gene>
    <name evidence="1" type="ORF">FHR87_001675</name>
</gene>
<evidence type="ECO:0008006" key="3">
    <source>
        <dbReference type="Google" id="ProtNLM"/>
    </source>
</evidence>
<proteinExistence type="predicted"/>
<dbReference type="Proteomes" id="UP000549250">
    <property type="component" value="Unassembled WGS sequence"/>
</dbReference>
<dbReference type="AlphaFoldDB" id="A0A839T3L2"/>
<keyword evidence="2" id="KW-1185">Reference proteome</keyword>
<evidence type="ECO:0000313" key="2">
    <source>
        <dbReference type="Proteomes" id="UP000549250"/>
    </source>
</evidence>
<dbReference type="RefSeq" id="WP_183166218.1">
    <property type="nucleotide sequence ID" value="NZ_JACHXI010000006.1"/>
</dbReference>